<comment type="caution">
    <text evidence="3">The sequence shown here is derived from an EMBL/GenBank/DDBJ whole genome shotgun (WGS) entry which is preliminary data.</text>
</comment>
<evidence type="ECO:0000313" key="4">
    <source>
        <dbReference type="Proteomes" id="UP001151752"/>
    </source>
</evidence>
<name>A0A9Q0VQ21_9ROSI</name>
<dbReference type="PROSITE" id="PS51375">
    <property type="entry name" value="PPR"/>
    <property type="match status" value="2"/>
</dbReference>
<dbReference type="PANTHER" id="PTHR47926:SF416">
    <property type="entry name" value="(WILD MALAYSIAN BANANA) HYPOTHETICAL PROTEIN"/>
    <property type="match status" value="1"/>
</dbReference>
<dbReference type="PANTHER" id="PTHR47926">
    <property type="entry name" value="PENTATRICOPEPTIDE REPEAT-CONTAINING PROTEIN"/>
    <property type="match status" value="1"/>
</dbReference>
<feature type="repeat" description="PPR" evidence="2">
    <location>
        <begin position="114"/>
        <end position="148"/>
    </location>
</feature>
<gene>
    <name evidence="3" type="ORF">OIU74_027503</name>
</gene>
<dbReference type="InterPro" id="IPR002885">
    <property type="entry name" value="PPR_rpt"/>
</dbReference>
<dbReference type="GO" id="GO:0003723">
    <property type="term" value="F:RNA binding"/>
    <property type="evidence" value="ECO:0007669"/>
    <property type="project" value="InterPro"/>
</dbReference>
<dbReference type="InterPro" id="IPR046848">
    <property type="entry name" value="E_motif"/>
</dbReference>
<dbReference type="Pfam" id="PF20431">
    <property type="entry name" value="E_motif"/>
    <property type="match status" value="1"/>
</dbReference>
<protein>
    <submittedName>
        <fullName evidence="3">REPEAT-CONTAINING PROTEIN putative-RELATED</fullName>
    </submittedName>
</protein>
<evidence type="ECO:0000313" key="3">
    <source>
        <dbReference type="EMBL" id="KAJ6752694.1"/>
    </source>
</evidence>
<dbReference type="EMBL" id="JAPFFM010000008">
    <property type="protein sequence ID" value="KAJ6752694.1"/>
    <property type="molecule type" value="Genomic_DNA"/>
</dbReference>
<reference evidence="3" key="2">
    <citation type="journal article" date="2023" name="Int. J. Mol. Sci.">
        <title>De Novo Assembly and Annotation of 11 Diverse Shrub Willow (Salix) Genomes Reveals Novel Gene Organization in Sex-Linked Regions.</title>
        <authorList>
            <person name="Hyden B."/>
            <person name="Feng K."/>
            <person name="Yates T.B."/>
            <person name="Jawdy S."/>
            <person name="Cereghino C."/>
            <person name="Smart L.B."/>
            <person name="Muchero W."/>
        </authorList>
    </citation>
    <scope>NUCLEOTIDE SEQUENCE</scope>
    <source>
        <tissue evidence="3">Shoot tip</tissue>
    </source>
</reference>
<keyword evidence="1" id="KW-0677">Repeat</keyword>
<dbReference type="GO" id="GO:0009451">
    <property type="term" value="P:RNA modification"/>
    <property type="evidence" value="ECO:0007669"/>
    <property type="project" value="InterPro"/>
</dbReference>
<proteinExistence type="predicted"/>
<organism evidence="3 4">
    <name type="scientific">Salix koriyanagi</name>
    <dbReference type="NCBI Taxonomy" id="2511006"/>
    <lineage>
        <taxon>Eukaryota</taxon>
        <taxon>Viridiplantae</taxon>
        <taxon>Streptophyta</taxon>
        <taxon>Embryophyta</taxon>
        <taxon>Tracheophyta</taxon>
        <taxon>Spermatophyta</taxon>
        <taxon>Magnoliopsida</taxon>
        <taxon>eudicotyledons</taxon>
        <taxon>Gunneridae</taxon>
        <taxon>Pentapetalae</taxon>
        <taxon>rosids</taxon>
        <taxon>fabids</taxon>
        <taxon>Malpighiales</taxon>
        <taxon>Salicaceae</taxon>
        <taxon>Saliceae</taxon>
        <taxon>Salix</taxon>
    </lineage>
</organism>
<reference evidence="3" key="1">
    <citation type="submission" date="2022-11" db="EMBL/GenBank/DDBJ databases">
        <authorList>
            <person name="Hyden B.L."/>
            <person name="Feng K."/>
            <person name="Yates T."/>
            <person name="Jawdy S."/>
            <person name="Smart L.B."/>
            <person name="Muchero W."/>
        </authorList>
    </citation>
    <scope>NUCLEOTIDE SEQUENCE</scope>
    <source>
        <tissue evidence="3">Shoot tip</tissue>
    </source>
</reference>
<evidence type="ECO:0000256" key="1">
    <source>
        <dbReference type="ARBA" id="ARBA00022737"/>
    </source>
</evidence>
<dbReference type="Pfam" id="PF01535">
    <property type="entry name" value="PPR"/>
    <property type="match status" value="4"/>
</dbReference>
<dbReference type="InterPro" id="IPR046960">
    <property type="entry name" value="PPR_At4g14850-like_plant"/>
</dbReference>
<dbReference type="AlphaFoldDB" id="A0A9Q0VQ21"/>
<evidence type="ECO:0000256" key="2">
    <source>
        <dbReference type="PROSITE-ProRule" id="PRU00708"/>
    </source>
</evidence>
<feature type="repeat" description="PPR" evidence="2">
    <location>
        <begin position="9"/>
        <end position="43"/>
    </location>
</feature>
<sequence length="257" mass="29020">MFDMSTKRDVFTWTCLISGYLKSGQVLIARELFDRMPEKNPVSWGAMITGHVQIGFFKEALEGSLDQGRWIHAYVKRHRISLDKMLGTALIDMYAKCGCIEMACSVFDEMEDRDVYAFTCLISGLANHDKSEAAIDLFDRMQDEGVLGEEMADSLAQRCLDHGGVHVLLSNMYASADKWEDVSKIRKKMEDKNIRKLPGCSSIEVNGTVCEFVTGDKSYALEEDIKFLLFGIDKNLKSLSLDDDEDQDSVTMEQVFS</sequence>
<dbReference type="Gene3D" id="1.25.40.10">
    <property type="entry name" value="Tetratricopeptide repeat domain"/>
    <property type="match status" value="2"/>
</dbReference>
<dbReference type="NCBIfam" id="TIGR00756">
    <property type="entry name" value="PPR"/>
    <property type="match status" value="3"/>
</dbReference>
<dbReference type="InterPro" id="IPR011990">
    <property type="entry name" value="TPR-like_helical_dom_sf"/>
</dbReference>
<keyword evidence="4" id="KW-1185">Reference proteome</keyword>
<accession>A0A9Q0VQ21</accession>
<dbReference type="Proteomes" id="UP001151752">
    <property type="component" value="Unassembled WGS sequence"/>
</dbReference>